<evidence type="ECO:0000259" key="7">
    <source>
        <dbReference type="PROSITE" id="PS50066"/>
    </source>
</evidence>
<dbReference type="GO" id="GO:0046983">
    <property type="term" value="F:protein dimerization activity"/>
    <property type="evidence" value="ECO:0007669"/>
    <property type="project" value="InterPro"/>
</dbReference>
<dbReference type="SMART" id="SM00432">
    <property type="entry name" value="MADS"/>
    <property type="match status" value="1"/>
</dbReference>
<dbReference type="InterPro" id="IPR050142">
    <property type="entry name" value="MADS-box/MEF2_TF"/>
</dbReference>
<comment type="subcellular location">
    <subcellularLocation>
        <location evidence="1">Nucleus</location>
    </subcellularLocation>
</comment>
<proteinExistence type="predicted"/>
<dbReference type="AlphaFoldDB" id="A0A7J0H6B6"/>
<keyword evidence="2" id="KW-0805">Transcription regulation</keyword>
<evidence type="ECO:0000256" key="6">
    <source>
        <dbReference type="SAM" id="MobiDB-lite"/>
    </source>
</evidence>
<keyword evidence="5" id="KW-0539">Nucleus</keyword>
<gene>
    <name evidence="8" type="ORF">Acr_27g0003280</name>
</gene>
<dbReference type="GO" id="GO:0003677">
    <property type="term" value="F:DNA binding"/>
    <property type="evidence" value="ECO:0007669"/>
    <property type="project" value="UniProtKB-KW"/>
</dbReference>
<keyword evidence="9" id="KW-1185">Reference proteome</keyword>
<reference evidence="8 9" key="1">
    <citation type="submission" date="2019-07" db="EMBL/GenBank/DDBJ databases">
        <title>De Novo Assembly of kiwifruit Actinidia rufa.</title>
        <authorList>
            <person name="Sugita-Konishi S."/>
            <person name="Sato K."/>
            <person name="Mori E."/>
            <person name="Abe Y."/>
            <person name="Kisaki G."/>
            <person name="Hamano K."/>
            <person name="Suezawa K."/>
            <person name="Otani M."/>
            <person name="Fukuda T."/>
            <person name="Manabe T."/>
            <person name="Gomi K."/>
            <person name="Tabuchi M."/>
            <person name="Akimitsu K."/>
            <person name="Kataoka I."/>
        </authorList>
    </citation>
    <scope>NUCLEOTIDE SEQUENCE [LARGE SCALE GENOMIC DNA]</scope>
    <source>
        <strain evidence="9">cv. Fuchu</strain>
    </source>
</reference>
<protein>
    <submittedName>
        <fullName evidence="8">K-box region and MADS-box transcription factor family protein</fullName>
    </submittedName>
</protein>
<evidence type="ECO:0000313" key="8">
    <source>
        <dbReference type="EMBL" id="GFZ18589.1"/>
    </source>
</evidence>
<dbReference type="GO" id="GO:0005634">
    <property type="term" value="C:nucleus"/>
    <property type="evidence" value="ECO:0007669"/>
    <property type="project" value="UniProtKB-SubCell"/>
</dbReference>
<dbReference type="Pfam" id="PF00319">
    <property type="entry name" value="SRF-TF"/>
    <property type="match status" value="1"/>
</dbReference>
<accession>A0A7J0H6B6</accession>
<feature type="domain" description="MADS-box" evidence="7">
    <location>
        <begin position="1"/>
        <end position="60"/>
    </location>
</feature>
<dbReference type="Gene3D" id="3.40.1810.10">
    <property type="entry name" value="Transcription factor, MADS-box"/>
    <property type="match status" value="1"/>
</dbReference>
<name>A0A7J0H6B6_9ERIC</name>
<dbReference type="PANTHER" id="PTHR48019">
    <property type="entry name" value="SERUM RESPONSE FACTOR HOMOLOG"/>
    <property type="match status" value="1"/>
</dbReference>
<evidence type="ECO:0000256" key="2">
    <source>
        <dbReference type="ARBA" id="ARBA00023015"/>
    </source>
</evidence>
<dbReference type="EMBL" id="BJWL01000027">
    <property type="protein sequence ID" value="GFZ18589.1"/>
    <property type="molecule type" value="Genomic_DNA"/>
</dbReference>
<evidence type="ECO:0000256" key="5">
    <source>
        <dbReference type="ARBA" id="ARBA00023242"/>
    </source>
</evidence>
<dbReference type="Proteomes" id="UP000585474">
    <property type="component" value="Unassembled WGS sequence"/>
</dbReference>
<organism evidence="8 9">
    <name type="scientific">Actinidia rufa</name>
    <dbReference type="NCBI Taxonomy" id="165716"/>
    <lineage>
        <taxon>Eukaryota</taxon>
        <taxon>Viridiplantae</taxon>
        <taxon>Streptophyta</taxon>
        <taxon>Embryophyta</taxon>
        <taxon>Tracheophyta</taxon>
        <taxon>Spermatophyta</taxon>
        <taxon>Magnoliopsida</taxon>
        <taxon>eudicotyledons</taxon>
        <taxon>Gunneridae</taxon>
        <taxon>Pentapetalae</taxon>
        <taxon>asterids</taxon>
        <taxon>Ericales</taxon>
        <taxon>Actinidiaceae</taxon>
        <taxon>Actinidia</taxon>
    </lineage>
</organism>
<comment type="caution">
    <text evidence="8">The sequence shown here is derived from an EMBL/GenBank/DDBJ whole genome shotgun (WGS) entry which is preliminary data.</text>
</comment>
<dbReference type="PROSITE" id="PS50066">
    <property type="entry name" value="MADS_BOX_2"/>
    <property type="match status" value="1"/>
</dbReference>
<feature type="region of interest" description="Disordered" evidence="6">
    <location>
        <begin position="147"/>
        <end position="172"/>
    </location>
</feature>
<dbReference type="OrthoDB" id="903157at2759"/>
<evidence type="ECO:0000256" key="3">
    <source>
        <dbReference type="ARBA" id="ARBA00023125"/>
    </source>
</evidence>
<dbReference type="InterPro" id="IPR036879">
    <property type="entry name" value="TF_MADSbox_sf"/>
</dbReference>
<evidence type="ECO:0000313" key="9">
    <source>
        <dbReference type="Proteomes" id="UP000585474"/>
    </source>
</evidence>
<evidence type="ECO:0000256" key="4">
    <source>
        <dbReference type="ARBA" id="ARBA00023163"/>
    </source>
</evidence>
<dbReference type="SUPFAM" id="SSF55455">
    <property type="entry name" value="SRF-like"/>
    <property type="match status" value="1"/>
</dbReference>
<dbReference type="InterPro" id="IPR002100">
    <property type="entry name" value="TF_MADSbox"/>
</dbReference>
<evidence type="ECO:0000256" key="1">
    <source>
        <dbReference type="ARBA" id="ARBA00004123"/>
    </source>
</evidence>
<keyword evidence="4" id="KW-0804">Transcription</keyword>
<keyword evidence="3" id="KW-0238">DNA-binding</keyword>
<sequence>MGRKVDMKKIEDITKCQVTFSKRRSSLMKKAHEISVCCDVDVAFVTFSPSGRVIKFSSQKRIEDVIDRYINLTVDRRYKYTMIPTEKQEKLYQLDHIKGDTSKLQYLDKQDYEPLPEQEPSLHQLLWCERNLKQSLEKVKARKNGLMGSYPSSQSLQPNAHVEMESQGSTQLPCNLDGRSPSWLHAENPCNGKLLMQLDPWISPYSAKVRESIFQGLVDKAKRAPAGASAHHKYDFPATIQSGISFAVRESQVPPPMQILHPISNPSSLTLLDYRGGALDKNIGNFINMAIKWSIASSVHGSYFTPPASSAAAITASRKELNLDGLGLQQAGQIGLEQCQHKNDQKIIRTESKWLNPTPSPPRLQHNITGENIASVSVNEDQLYSPDMAVEKVDPPRKAPEAALLDSLIPLEDILDDKKFWTHGIQESGLWEWDDLVMVDNLNLEDLENFC</sequence>
<dbReference type="PRINTS" id="PR00404">
    <property type="entry name" value="MADSDOMAIN"/>
</dbReference>